<evidence type="ECO:0000313" key="10">
    <source>
        <dbReference type="Proteomes" id="UP000016511"/>
    </source>
</evidence>
<dbReference type="InterPro" id="IPR050277">
    <property type="entry name" value="Sodium:Solute_Symporter"/>
</dbReference>
<dbReference type="PROSITE" id="PS50283">
    <property type="entry name" value="NA_SOLUT_SYMP_3"/>
    <property type="match status" value="1"/>
</dbReference>
<dbReference type="GO" id="GO:0005886">
    <property type="term" value="C:plasma membrane"/>
    <property type="evidence" value="ECO:0007669"/>
    <property type="project" value="TreeGrafter"/>
</dbReference>
<dbReference type="InterPro" id="IPR038377">
    <property type="entry name" value="Na/Glc_symporter_sf"/>
</dbReference>
<reference evidence="9 10" key="1">
    <citation type="submission" date="2013-08" db="EMBL/GenBank/DDBJ databases">
        <authorList>
            <person name="Weinstock G."/>
            <person name="Sodergren E."/>
            <person name="Wylie T."/>
            <person name="Fulton L."/>
            <person name="Fulton R."/>
            <person name="Fronick C."/>
            <person name="O'Laughlin M."/>
            <person name="Godfrey J."/>
            <person name="Miner T."/>
            <person name="Herter B."/>
            <person name="Appelbaum E."/>
            <person name="Cordes M."/>
            <person name="Lek S."/>
            <person name="Wollam A."/>
            <person name="Pepin K.H."/>
            <person name="Palsikar V.B."/>
            <person name="Mitreva M."/>
            <person name="Wilson R.K."/>
        </authorList>
    </citation>
    <scope>NUCLEOTIDE SEQUENCE [LARGE SCALE GENOMIC DNA]</scope>
    <source>
        <strain evidence="9 10">ATCC 12856</strain>
    </source>
</reference>
<evidence type="ECO:0000256" key="6">
    <source>
        <dbReference type="ARBA" id="ARBA00023136"/>
    </source>
</evidence>
<keyword evidence="4 8" id="KW-0812">Transmembrane</keyword>
<feature type="transmembrane region" description="Helical" evidence="8">
    <location>
        <begin position="155"/>
        <end position="176"/>
    </location>
</feature>
<feature type="transmembrane region" description="Helical" evidence="8">
    <location>
        <begin position="442"/>
        <end position="463"/>
    </location>
</feature>
<dbReference type="PANTHER" id="PTHR48086">
    <property type="entry name" value="SODIUM/PROLINE SYMPORTER-RELATED"/>
    <property type="match status" value="1"/>
</dbReference>
<evidence type="ECO:0000256" key="2">
    <source>
        <dbReference type="ARBA" id="ARBA00006434"/>
    </source>
</evidence>
<organism evidence="9 10">
    <name type="scientific">Aneurinibacillus aneurinilyticus ATCC 12856</name>
    <dbReference type="NCBI Taxonomy" id="649747"/>
    <lineage>
        <taxon>Bacteria</taxon>
        <taxon>Bacillati</taxon>
        <taxon>Bacillota</taxon>
        <taxon>Bacilli</taxon>
        <taxon>Bacillales</taxon>
        <taxon>Paenibacillaceae</taxon>
        <taxon>Aneurinibacillus group</taxon>
        <taxon>Aneurinibacillus</taxon>
    </lineage>
</organism>
<keyword evidence="5 8" id="KW-1133">Transmembrane helix</keyword>
<feature type="transmembrane region" description="Helical" evidence="8">
    <location>
        <begin position="269"/>
        <end position="297"/>
    </location>
</feature>
<dbReference type="GO" id="GO:0022857">
    <property type="term" value="F:transmembrane transporter activity"/>
    <property type="evidence" value="ECO:0007669"/>
    <property type="project" value="InterPro"/>
</dbReference>
<feature type="transmembrane region" description="Helical" evidence="8">
    <location>
        <begin position="317"/>
        <end position="343"/>
    </location>
</feature>
<feature type="transmembrane region" description="Helical" evidence="8">
    <location>
        <begin position="55"/>
        <end position="77"/>
    </location>
</feature>
<evidence type="ECO:0000256" key="4">
    <source>
        <dbReference type="ARBA" id="ARBA00022692"/>
    </source>
</evidence>
<dbReference type="InterPro" id="IPR001734">
    <property type="entry name" value="Na/solute_symporter"/>
</dbReference>
<feature type="transmembrane region" description="Helical" evidence="8">
    <location>
        <begin position="83"/>
        <end position="106"/>
    </location>
</feature>
<keyword evidence="10" id="KW-1185">Reference proteome</keyword>
<evidence type="ECO:0000313" key="9">
    <source>
        <dbReference type="EMBL" id="ERI07386.1"/>
    </source>
</evidence>
<evidence type="ECO:0000256" key="1">
    <source>
        <dbReference type="ARBA" id="ARBA00004141"/>
    </source>
</evidence>
<accession>U1Y996</accession>
<evidence type="ECO:0000256" key="5">
    <source>
        <dbReference type="ARBA" id="ARBA00022989"/>
    </source>
</evidence>
<feature type="transmembrane region" description="Helical" evidence="8">
    <location>
        <begin position="12"/>
        <end position="34"/>
    </location>
</feature>
<dbReference type="eggNOG" id="COG0591">
    <property type="taxonomic scope" value="Bacteria"/>
</dbReference>
<gene>
    <name evidence="9" type="ORF">HMPREF0083_04540</name>
</gene>
<keyword evidence="3" id="KW-0813">Transport</keyword>
<feature type="transmembrane region" description="Helical" evidence="8">
    <location>
        <begin position="418"/>
        <end position="436"/>
    </location>
</feature>
<dbReference type="STRING" id="649747.HMPREF0083_04540"/>
<keyword evidence="6 8" id="KW-0472">Membrane</keyword>
<sequence length="484" mass="52137">MSLDFEGGATMNMIDMSVIILYLAIIAFVGLLGARKAKTSEDYIVAGRDLNFPMYFGCMAALTLGGAATIGTAKLGYQSGLSGMWFVTSQGIGLVLLSLFLAKKIFNLRVLTISEMLENRFSVEARLISSLVSITYTAMLTVTQIIGIGSVLKVWLGWNFTLSIIVAGGIVLFYTVLGGMWSVTMTDIVQFIVMSIGIFAVMLPMSLSKAGGWAGLHEKLPSTYFDLSVMGGADIFKSLLLYALGIVVGQDVWQRVFTARSLKTSRYGLIAAGGYSLLYAITVAIIGMCAFAVLPAITEPQNAFASMAVTTLPPGVLGIVLAGVLSALMSTASGTLIASSTLIVNDIIKRFSKRDMNEKRFLIISRLTTLSVGVFAMVCALWIQDILVALDIAFAVLSGALFFPIIFGFFWKRVAARAVFYSILISSVVILISLMLKGTTSIVPILYGLATSCVTIVVFSYVLRDPVKPTVHDEDEHVQKIHTL</sequence>
<feature type="transmembrane region" description="Helical" evidence="8">
    <location>
        <begin position="188"/>
        <end position="207"/>
    </location>
</feature>
<dbReference type="EMBL" id="AWSJ01000280">
    <property type="protein sequence ID" value="ERI07386.1"/>
    <property type="molecule type" value="Genomic_DNA"/>
</dbReference>
<evidence type="ECO:0000256" key="7">
    <source>
        <dbReference type="RuleBase" id="RU362091"/>
    </source>
</evidence>
<comment type="subcellular location">
    <subcellularLocation>
        <location evidence="1">Membrane</location>
        <topology evidence="1">Multi-pass membrane protein</topology>
    </subcellularLocation>
</comment>
<evidence type="ECO:0000256" key="3">
    <source>
        <dbReference type="ARBA" id="ARBA00022448"/>
    </source>
</evidence>
<comment type="caution">
    <text evidence="9">The sequence shown here is derived from an EMBL/GenBank/DDBJ whole genome shotgun (WGS) entry which is preliminary data.</text>
</comment>
<dbReference type="Pfam" id="PF00474">
    <property type="entry name" value="SSF"/>
    <property type="match status" value="1"/>
</dbReference>
<dbReference type="AlphaFoldDB" id="U1Y996"/>
<dbReference type="Proteomes" id="UP000016511">
    <property type="component" value="Unassembled WGS sequence"/>
</dbReference>
<proteinExistence type="inferred from homology"/>
<protein>
    <submittedName>
        <fullName evidence="9">Transporter, SSS family</fullName>
    </submittedName>
</protein>
<comment type="similarity">
    <text evidence="2 7">Belongs to the sodium:solute symporter (SSF) (TC 2.A.21) family.</text>
</comment>
<feature type="transmembrane region" description="Helical" evidence="8">
    <location>
        <begin position="227"/>
        <end position="248"/>
    </location>
</feature>
<dbReference type="Gene3D" id="1.20.1730.10">
    <property type="entry name" value="Sodium/glucose cotransporter"/>
    <property type="match status" value="1"/>
</dbReference>
<evidence type="ECO:0000256" key="8">
    <source>
        <dbReference type="SAM" id="Phobius"/>
    </source>
</evidence>
<dbReference type="CDD" id="cd11479">
    <property type="entry name" value="SLC5sbd_u3"/>
    <property type="match status" value="1"/>
</dbReference>
<dbReference type="PANTHER" id="PTHR48086:SF7">
    <property type="entry name" value="SODIUM-SOLUTE SYMPORTER-RELATED"/>
    <property type="match status" value="1"/>
</dbReference>
<name>U1Y996_ANEAE</name>
<dbReference type="HOGENOM" id="CLU_018808_15_3_9"/>
<dbReference type="PATRIC" id="fig|649747.3.peg.4098"/>
<feature type="transmembrane region" description="Helical" evidence="8">
    <location>
        <begin position="363"/>
        <end position="383"/>
    </location>
</feature>
<feature type="transmembrane region" description="Helical" evidence="8">
    <location>
        <begin position="127"/>
        <end position="149"/>
    </location>
</feature>
<feature type="transmembrane region" description="Helical" evidence="8">
    <location>
        <begin position="389"/>
        <end position="411"/>
    </location>
</feature>